<evidence type="ECO:0000313" key="2">
    <source>
        <dbReference type="Proteomes" id="UP001054889"/>
    </source>
</evidence>
<protein>
    <submittedName>
        <fullName evidence="1">Uncharacterized protein</fullName>
    </submittedName>
</protein>
<gene>
    <name evidence="1" type="primary">gb13578</name>
    <name evidence="1" type="ORF">PR202_gb13578</name>
</gene>
<dbReference type="InterPro" id="IPR004158">
    <property type="entry name" value="DUF247_pln"/>
</dbReference>
<dbReference type="EMBL" id="BQKI01000078">
    <property type="protein sequence ID" value="GJN25714.1"/>
    <property type="molecule type" value="Genomic_DNA"/>
</dbReference>
<reference evidence="1" key="2">
    <citation type="submission" date="2021-12" db="EMBL/GenBank/DDBJ databases">
        <title>Resequencing data analysis of finger millet.</title>
        <authorList>
            <person name="Hatakeyama M."/>
            <person name="Aluri S."/>
            <person name="Balachadran M.T."/>
            <person name="Sivarajan S.R."/>
            <person name="Poveda L."/>
            <person name="Shimizu-Inatsugi R."/>
            <person name="Schlapbach R."/>
            <person name="Sreeman S.M."/>
            <person name="Shimizu K.K."/>
        </authorList>
    </citation>
    <scope>NUCLEOTIDE SEQUENCE</scope>
</reference>
<reference evidence="1" key="1">
    <citation type="journal article" date="2018" name="DNA Res.">
        <title>Multiple hybrid de novo genome assembly of finger millet, an orphan allotetraploid crop.</title>
        <authorList>
            <person name="Hatakeyama M."/>
            <person name="Aluri S."/>
            <person name="Balachadran M.T."/>
            <person name="Sivarajan S.R."/>
            <person name="Patrignani A."/>
            <person name="Gruter S."/>
            <person name="Poveda L."/>
            <person name="Shimizu-Inatsugi R."/>
            <person name="Baeten J."/>
            <person name="Francoijs K.J."/>
            <person name="Nataraja K.N."/>
            <person name="Reddy Y.A.N."/>
            <person name="Phadnis S."/>
            <person name="Ravikumar R.L."/>
            <person name="Schlapbach R."/>
            <person name="Sreeman S.M."/>
            <person name="Shimizu K.K."/>
        </authorList>
    </citation>
    <scope>NUCLEOTIDE SEQUENCE</scope>
</reference>
<dbReference type="PANTHER" id="PTHR31170">
    <property type="entry name" value="BNAC04G53230D PROTEIN"/>
    <property type="match status" value="1"/>
</dbReference>
<comment type="caution">
    <text evidence="1">The sequence shown here is derived from an EMBL/GenBank/DDBJ whole genome shotgun (WGS) entry which is preliminary data.</text>
</comment>
<sequence length="449" mass="50193">MGDGSSSSKRAWVRDAQKTLSAAVGSVEVSQWQGNCIYRVPAFIKDLNAKAYQPQVVSLGPFHHDDKELLPMEEQKRRALRHLLRRARKPLEEFVAAIEEAAEQLESMYLNLDDRWRGVEGRERFLEMMVVDGCFVLEVIRAADPTSANNVGDYAPNDPVFSQHGVLYMVPYIRRDMLMLENQLPLFLLAKLIAVETASAPNDGAINSMMLRFLSATSNMPLAGVGLGLHPLDVYRRSMIYGPYQTLGGSHDVPETGIMWSAVKLNKAGIRFKKSITNSFHDIQFRQSHLLVSMPALVVDDFTEYTLLNMVAFERLHVSAGNDVSVYLFFMNNIIRSADDVALLCSNGIIQNATGNDRVVADLFINITKNMVLVPSNPLYAILRQLNTYCRKPLNIYRATFADYYFRNPATVANSMVAVMALIATLMQTVYTVLQYFQSNTTAAPGPSA</sequence>
<name>A0AAV5ET75_ELECO</name>
<dbReference type="AlphaFoldDB" id="A0AAV5ET75"/>
<keyword evidence="2" id="KW-1185">Reference proteome</keyword>
<organism evidence="1 2">
    <name type="scientific">Eleusine coracana subsp. coracana</name>
    <dbReference type="NCBI Taxonomy" id="191504"/>
    <lineage>
        <taxon>Eukaryota</taxon>
        <taxon>Viridiplantae</taxon>
        <taxon>Streptophyta</taxon>
        <taxon>Embryophyta</taxon>
        <taxon>Tracheophyta</taxon>
        <taxon>Spermatophyta</taxon>
        <taxon>Magnoliopsida</taxon>
        <taxon>Liliopsida</taxon>
        <taxon>Poales</taxon>
        <taxon>Poaceae</taxon>
        <taxon>PACMAD clade</taxon>
        <taxon>Chloridoideae</taxon>
        <taxon>Cynodonteae</taxon>
        <taxon>Eleusininae</taxon>
        <taxon>Eleusine</taxon>
    </lineage>
</organism>
<dbReference type="PANTHER" id="PTHR31170:SF18">
    <property type="entry name" value="(WILD MALAYSIAN BANANA) HYPOTHETICAL PROTEIN"/>
    <property type="match status" value="1"/>
</dbReference>
<accession>A0AAV5ET75</accession>
<dbReference type="Pfam" id="PF03140">
    <property type="entry name" value="DUF247"/>
    <property type="match status" value="1"/>
</dbReference>
<dbReference type="Proteomes" id="UP001054889">
    <property type="component" value="Unassembled WGS sequence"/>
</dbReference>
<proteinExistence type="predicted"/>
<evidence type="ECO:0000313" key="1">
    <source>
        <dbReference type="EMBL" id="GJN25714.1"/>
    </source>
</evidence>